<keyword evidence="3" id="KW-1185">Reference proteome</keyword>
<reference evidence="3" key="1">
    <citation type="journal article" date="2019" name="Int. J. Syst. Evol. Microbiol.">
        <title>The Global Catalogue of Microorganisms (GCM) 10K type strain sequencing project: providing services to taxonomists for standard genome sequencing and annotation.</title>
        <authorList>
            <consortium name="The Broad Institute Genomics Platform"/>
            <consortium name="The Broad Institute Genome Sequencing Center for Infectious Disease"/>
            <person name="Wu L."/>
            <person name="Ma J."/>
        </authorList>
    </citation>
    <scope>NUCLEOTIDE SEQUENCE [LARGE SCALE GENOMIC DNA]</scope>
    <source>
        <strain evidence="3">JCM 18326</strain>
    </source>
</reference>
<feature type="transmembrane region" description="Helical" evidence="1">
    <location>
        <begin position="12"/>
        <end position="33"/>
    </location>
</feature>
<evidence type="ECO:0000313" key="3">
    <source>
        <dbReference type="Proteomes" id="UP001500298"/>
    </source>
</evidence>
<sequence length="154" mass="18003">MITCKPKSAAFYALIIFLIILGTVVFGILRYMSISGFQWWAIILLVAISLLMVGMLLRLMFTYKTLKLDTKKQTLTIRYPLRFGMKEVVKMRSEILYWKREDKKIGDVSMHEVEIFTKTGIPIKVNDKAHSNINKLGHYLYSNYKTLERKSQEN</sequence>
<keyword evidence="1" id="KW-0472">Membrane</keyword>
<organism evidence="2 3">
    <name type="scientific">Algivirga pacifica</name>
    <dbReference type="NCBI Taxonomy" id="1162670"/>
    <lineage>
        <taxon>Bacteria</taxon>
        <taxon>Pseudomonadati</taxon>
        <taxon>Bacteroidota</taxon>
        <taxon>Cytophagia</taxon>
        <taxon>Cytophagales</taxon>
        <taxon>Flammeovirgaceae</taxon>
        <taxon>Algivirga</taxon>
    </lineage>
</organism>
<dbReference type="EMBL" id="BAABJX010000062">
    <property type="protein sequence ID" value="GAA4849179.1"/>
    <property type="molecule type" value="Genomic_DNA"/>
</dbReference>
<gene>
    <name evidence="2" type="ORF">GCM10023331_37310</name>
</gene>
<keyword evidence="1" id="KW-1133">Transmembrane helix</keyword>
<accession>A0ABP9DLK8</accession>
<name>A0ABP9DLK8_9BACT</name>
<protein>
    <recommendedName>
        <fullName evidence="4">DUF304 domain-containing protein</fullName>
    </recommendedName>
</protein>
<feature type="transmembrane region" description="Helical" evidence="1">
    <location>
        <begin position="39"/>
        <end position="61"/>
    </location>
</feature>
<comment type="caution">
    <text evidence="2">The sequence shown here is derived from an EMBL/GenBank/DDBJ whole genome shotgun (WGS) entry which is preliminary data.</text>
</comment>
<keyword evidence="1" id="KW-0812">Transmembrane</keyword>
<evidence type="ECO:0008006" key="4">
    <source>
        <dbReference type="Google" id="ProtNLM"/>
    </source>
</evidence>
<dbReference type="Proteomes" id="UP001500298">
    <property type="component" value="Unassembled WGS sequence"/>
</dbReference>
<proteinExistence type="predicted"/>
<evidence type="ECO:0000256" key="1">
    <source>
        <dbReference type="SAM" id="Phobius"/>
    </source>
</evidence>
<dbReference type="RefSeq" id="WP_345374614.1">
    <property type="nucleotide sequence ID" value="NZ_BAABJX010000062.1"/>
</dbReference>
<evidence type="ECO:0000313" key="2">
    <source>
        <dbReference type="EMBL" id="GAA4849179.1"/>
    </source>
</evidence>